<sequence>MTNGGDQPVGSGAARGPVTSAARALLGAEARPLAGGYSGETFLVGGAGEEAVLRLYLRDPERAAVDAALLSLVRDLVPVPRVLESRTQASPDTPAFILMERLPGIRLDLWLAEAGAEERQASAVSVAAVLTRLSGMPFLRPGQFVGADLRVEPWTGSAAGVESWVQAHRGSGALARWSDEDFAALLEVAAEAQDLVDGVRRVCLCHSDFNPKNLLVDPESGTVTGLLDWEYAHAGSPYTDIGNLLRFESDEVFGGALASAFAAQAPGVPADLLGLARASDLVALVDLAARAGDHPIADRAHQVLLDTARCRNLSAGRPTFGLDVSGGAA</sequence>
<protein>
    <submittedName>
        <fullName evidence="2">Aminoglycoside phosphotransferase (APT) family kinase protein</fullName>
    </submittedName>
</protein>
<evidence type="ECO:0000313" key="3">
    <source>
        <dbReference type="Proteomes" id="UP000638648"/>
    </source>
</evidence>
<keyword evidence="2" id="KW-0808">Transferase</keyword>
<dbReference type="AlphaFoldDB" id="A0A927N856"/>
<dbReference type="PANTHER" id="PTHR21310">
    <property type="entry name" value="AMINOGLYCOSIDE PHOSPHOTRANSFERASE-RELATED-RELATED"/>
    <property type="match status" value="1"/>
</dbReference>
<dbReference type="Proteomes" id="UP000638648">
    <property type="component" value="Unassembled WGS sequence"/>
</dbReference>
<dbReference type="InterPro" id="IPR051678">
    <property type="entry name" value="AGP_Transferase"/>
</dbReference>
<dbReference type="SUPFAM" id="SSF56112">
    <property type="entry name" value="Protein kinase-like (PK-like)"/>
    <property type="match status" value="1"/>
</dbReference>
<dbReference type="InterPro" id="IPR011009">
    <property type="entry name" value="Kinase-like_dom_sf"/>
</dbReference>
<accession>A0A927N856</accession>
<comment type="caution">
    <text evidence="2">The sequence shown here is derived from an EMBL/GenBank/DDBJ whole genome shotgun (WGS) entry which is preliminary data.</text>
</comment>
<reference evidence="2" key="1">
    <citation type="submission" date="2020-10" db="EMBL/GenBank/DDBJ databases">
        <title>Sequencing the genomes of 1000 actinobacteria strains.</title>
        <authorList>
            <person name="Klenk H.-P."/>
        </authorList>
    </citation>
    <scope>NUCLEOTIDE SEQUENCE</scope>
    <source>
        <strain evidence="2">DSM 45354</strain>
    </source>
</reference>
<dbReference type="GO" id="GO:0016301">
    <property type="term" value="F:kinase activity"/>
    <property type="evidence" value="ECO:0007669"/>
    <property type="project" value="UniProtKB-KW"/>
</dbReference>
<dbReference type="PANTHER" id="PTHR21310:SF15">
    <property type="entry name" value="AMINOGLYCOSIDE PHOSPHOTRANSFERASE DOMAIN-CONTAINING PROTEIN"/>
    <property type="match status" value="1"/>
</dbReference>
<gene>
    <name evidence="2" type="ORF">HEB94_007570</name>
</gene>
<name>A0A927N856_9ACTN</name>
<dbReference type="InterPro" id="IPR002575">
    <property type="entry name" value="Aminoglycoside_PTrfase"/>
</dbReference>
<dbReference type="RefSeq" id="WP_192754049.1">
    <property type="nucleotide sequence ID" value="NZ_BAABJL010000095.1"/>
</dbReference>
<organism evidence="2 3">
    <name type="scientific">Actinopolymorpha pittospori</name>
    <dbReference type="NCBI Taxonomy" id="648752"/>
    <lineage>
        <taxon>Bacteria</taxon>
        <taxon>Bacillati</taxon>
        <taxon>Actinomycetota</taxon>
        <taxon>Actinomycetes</taxon>
        <taxon>Propionibacteriales</taxon>
        <taxon>Actinopolymorphaceae</taxon>
        <taxon>Actinopolymorpha</taxon>
    </lineage>
</organism>
<dbReference type="Gene3D" id="3.90.1200.10">
    <property type="match status" value="1"/>
</dbReference>
<feature type="domain" description="Aminoglycoside phosphotransferase" evidence="1">
    <location>
        <begin position="30"/>
        <end position="264"/>
    </location>
</feature>
<evidence type="ECO:0000259" key="1">
    <source>
        <dbReference type="Pfam" id="PF01636"/>
    </source>
</evidence>
<dbReference type="Pfam" id="PF01636">
    <property type="entry name" value="APH"/>
    <property type="match status" value="1"/>
</dbReference>
<keyword evidence="2" id="KW-0418">Kinase</keyword>
<proteinExistence type="predicted"/>
<dbReference type="EMBL" id="JADBEM010000001">
    <property type="protein sequence ID" value="MBE1610722.1"/>
    <property type="molecule type" value="Genomic_DNA"/>
</dbReference>
<keyword evidence="3" id="KW-1185">Reference proteome</keyword>
<evidence type="ECO:0000313" key="2">
    <source>
        <dbReference type="EMBL" id="MBE1610722.1"/>
    </source>
</evidence>